<reference evidence="4 5" key="1">
    <citation type="journal article" date="2019" name="Nat. Ecol. Evol.">
        <title>Megaphylogeny resolves global patterns of mushroom evolution.</title>
        <authorList>
            <person name="Varga T."/>
            <person name="Krizsan K."/>
            <person name="Foldi C."/>
            <person name="Dima B."/>
            <person name="Sanchez-Garcia M."/>
            <person name="Sanchez-Ramirez S."/>
            <person name="Szollosi G.J."/>
            <person name="Szarkandi J.G."/>
            <person name="Papp V."/>
            <person name="Albert L."/>
            <person name="Andreopoulos W."/>
            <person name="Angelini C."/>
            <person name="Antonin V."/>
            <person name="Barry K.W."/>
            <person name="Bougher N.L."/>
            <person name="Buchanan P."/>
            <person name="Buyck B."/>
            <person name="Bense V."/>
            <person name="Catcheside P."/>
            <person name="Chovatia M."/>
            <person name="Cooper J."/>
            <person name="Damon W."/>
            <person name="Desjardin D."/>
            <person name="Finy P."/>
            <person name="Geml J."/>
            <person name="Haridas S."/>
            <person name="Hughes K."/>
            <person name="Justo A."/>
            <person name="Karasinski D."/>
            <person name="Kautmanova I."/>
            <person name="Kiss B."/>
            <person name="Kocsube S."/>
            <person name="Kotiranta H."/>
            <person name="LaButti K.M."/>
            <person name="Lechner B.E."/>
            <person name="Liimatainen K."/>
            <person name="Lipzen A."/>
            <person name="Lukacs Z."/>
            <person name="Mihaltcheva S."/>
            <person name="Morgado L.N."/>
            <person name="Niskanen T."/>
            <person name="Noordeloos M.E."/>
            <person name="Ohm R.A."/>
            <person name="Ortiz-Santana B."/>
            <person name="Ovrebo C."/>
            <person name="Racz N."/>
            <person name="Riley R."/>
            <person name="Savchenko A."/>
            <person name="Shiryaev A."/>
            <person name="Soop K."/>
            <person name="Spirin V."/>
            <person name="Szebenyi C."/>
            <person name="Tomsovsky M."/>
            <person name="Tulloss R.E."/>
            <person name="Uehling J."/>
            <person name="Grigoriev I.V."/>
            <person name="Vagvolgyi C."/>
            <person name="Papp T."/>
            <person name="Martin F.M."/>
            <person name="Miettinen O."/>
            <person name="Hibbett D.S."/>
            <person name="Nagy L.G."/>
        </authorList>
    </citation>
    <scope>NUCLEOTIDE SEQUENCE [LARGE SCALE GENOMIC DNA]</scope>
    <source>
        <strain evidence="4 5">CBS 121175</strain>
    </source>
</reference>
<keyword evidence="5" id="KW-1185">Reference proteome</keyword>
<evidence type="ECO:0000313" key="4">
    <source>
        <dbReference type="EMBL" id="TFK21504.1"/>
    </source>
</evidence>
<proteinExistence type="predicted"/>
<keyword evidence="2" id="KW-0812">Transmembrane</keyword>
<keyword evidence="2" id="KW-0472">Membrane</keyword>
<sequence>MLIGTFINMILYGVCLVPVYYLFIVETLNTACDIQMMYQPLIQNFVFAAGEAFPRVDGLLNTWWLTKPSFLLHASFAYSFFFLEPIVIVAVSTPIQFFFAWRVRLLTKSNWLGAIICLFALISLAGGIWTTALIIQVKVFARKIELHWSALVWFLAACISDVLITTVLVVTLSRRKTGFAATDDAIQRIIRMTVQTGALTAICAIGDVVFFMSTSILARKENIRQISHLSLMSCTAYSSVRAFMNFLWDLALSKLYANCLLSTLNARGGNFNKDGGNNNSSSPSGGTRNQRERGQLGGVRELWSWAFVRV</sequence>
<feature type="transmembrane region" description="Helical" evidence="2">
    <location>
        <begin position="147"/>
        <end position="172"/>
    </location>
</feature>
<dbReference type="Proteomes" id="UP000307440">
    <property type="component" value="Unassembled WGS sequence"/>
</dbReference>
<feature type="compositionally biased region" description="Low complexity" evidence="1">
    <location>
        <begin position="272"/>
        <end position="288"/>
    </location>
</feature>
<dbReference type="Pfam" id="PF20152">
    <property type="entry name" value="DUF6534"/>
    <property type="match status" value="1"/>
</dbReference>
<gene>
    <name evidence="4" type="ORF">FA15DRAFT_682075</name>
</gene>
<evidence type="ECO:0000313" key="5">
    <source>
        <dbReference type="Proteomes" id="UP000307440"/>
    </source>
</evidence>
<feature type="transmembrane region" description="Helical" evidence="2">
    <location>
        <begin position="76"/>
        <end position="99"/>
    </location>
</feature>
<evidence type="ECO:0000259" key="3">
    <source>
        <dbReference type="Pfam" id="PF20152"/>
    </source>
</evidence>
<dbReference type="EMBL" id="ML210266">
    <property type="protein sequence ID" value="TFK21504.1"/>
    <property type="molecule type" value="Genomic_DNA"/>
</dbReference>
<feature type="transmembrane region" description="Helical" evidence="2">
    <location>
        <begin position="193"/>
        <end position="218"/>
    </location>
</feature>
<dbReference type="InterPro" id="IPR045339">
    <property type="entry name" value="DUF6534"/>
</dbReference>
<dbReference type="PANTHER" id="PTHR40465">
    <property type="entry name" value="CHROMOSOME 1, WHOLE GENOME SHOTGUN SEQUENCE"/>
    <property type="match status" value="1"/>
</dbReference>
<evidence type="ECO:0000256" key="1">
    <source>
        <dbReference type="SAM" id="MobiDB-lite"/>
    </source>
</evidence>
<feature type="region of interest" description="Disordered" evidence="1">
    <location>
        <begin position="272"/>
        <end position="293"/>
    </location>
</feature>
<accession>A0A5C3KMG9</accession>
<keyword evidence="2" id="KW-1133">Transmembrane helix</keyword>
<name>A0A5C3KMG9_COPMA</name>
<evidence type="ECO:0000256" key="2">
    <source>
        <dbReference type="SAM" id="Phobius"/>
    </source>
</evidence>
<feature type="domain" description="DUF6534" evidence="3">
    <location>
        <begin position="158"/>
        <end position="267"/>
    </location>
</feature>
<feature type="transmembrane region" description="Helical" evidence="2">
    <location>
        <begin position="111"/>
        <end position="135"/>
    </location>
</feature>
<protein>
    <recommendedName>
        <fullName evidence="3">DUF6534 domain-containing protein</fullName>
    </recommendedName>
</protein>
<dbReference type="STRING" id="230819.A0A5C3KMG9"/>
<dbReference type="OrthoDB" id="3265526at2759"/>
<dbReference type="AlphaFoldDB" id="A0A5C3KMG9"/>
<feature type="transmembrane region" description="Helical" evidence="2">
    <location>
        <begin position="6"/>
        <end position="25"/>
    </location>
</feature>
<organism evidence="4 5">
    <name type="scientific">Coprinopsis marcescibilis</name>
    <name type="common">Agaric fungus</name>
    <name type="synonym">Psathyrella marcescibilis</name>
    <dbReference type="NCBI Taxonomy" id="230819"/>
    <lineage>
        <taxon>Eukaryota</taxon>
        <taxon>Fungi</taxon>
        <taxon>Dikarya</taxon>
        <taxon>Basidiomycota</taxon>
        <taxon>Agaricomycotina</taxon>
        <taxon>Agaricomycetes</taxon>
        <taxon>Agaricomycetidae</taxon>
        <taxon>Agaricales</taxon>
        <taxon>Agaricineae</taxon>
        <taxon>Psathyrellaceae</taxon>
        <taxon>Coprinopsis</taxon>
    </lineage>
</organism>
<dbReference type="PANTHER" id="PTHR40465:SF1">
    <property type="entry name" value="DUF6534 DOMAIN-CONTAINING PROTEIN"/>
    <property type="match status" value="1"/>
</dbReference>